<evidence type="ECO:0000256" key="1">
    <source>
        <dbReference type="SAM" id="MobiDB-lite"/>
    </source>
</evidence>
<gene>
    <name evidence="3" type="ORF">BIW53_13005</name>
</gene>
<dbReference type="EMBL" id="MNAN01000032">
    <property type="protein sequence ID" value="OHU94932.1"/>
    <property type="molecule type" value="Genomic_DNA"/>
</dbReference>
<organism evidence="3 4">
    <name type="scientific">Pseudoalteromonas byunsanensis</name>
    <dbReference type="NCBI Taxonomy" id="327939"/>
    <lineage>
        <taxon>Bacteria</taxon>
        <taxon>Pseudomonadati</taxon>
        <taxon>Pseudomonadota</taxon>
        <taxon>Gammaproteobacteria</taxon>
        <taxon>Alteromonadales</taxon>
        <taxon>Pseudoalteromonadaceae</taxon>
        <taxon>Pseudoalteromonas</taxon>
    </lineage>
</organism>
<keyword evidence="2" id="KW-0812">Transmembrane</keyword>
<feature type="region of interest" description="Disordered" evidence="1">
    <location>
        <begin position="41"/>
        <end position="67"/>
    </location>
</feature>
<dbReference type="AlphaFoldDB" id="A0A1S1N6H9"/>
<sequence length="67" mass="7347">MSWFYNHSIEVQVALITLLIAGIGALFTVLQYFKRSHHKAKTTQSVAGDNNKSVQVGGDSQGDINIK</sequence>
<comment type="caution">
    <text evidence="3">The sequence shown here is derived from an EMBL/GenBank/DDBJ whole genome shotgun (WGS) entry which is preliminary data.</text>
</comment>
<keyword evidence="4" id="KW-1185">Reference proteome</keyword>
<protein>
    <submittedName>
        <fullName evidence="3">Uncharacterized protein</fullName>
    </submittedName>
</protein>
<dbReference type="RefSeq" id="WP_070992448.1">
    <property type="nucleotide sequence ID" value="NZ_CBCSHD010000007.1"/>
</dbReference>
<dbReference type="Proteomes" id="UP000180253">
    <property type="component" value="Unassembled WGS sequence"/>
</dbReference>
<proteinExistence type="predicted"/>
<reference evidence="3 4" key="1">
    <citation type="submission" date="2016-10" db="EMBL/GenBank/DDBJ databases">
        <title>Pseudoalteromonas amylolytica sp. nov., isolated from the surface seawater.</title>
        <authorList>
            <person name="Wu Y.-H."/>
            <person name="Cheng H."/>
            <person name="Jin X.-B."/>
            <person name="Wang C.-S."/>
            <person name="Xu X.-W."/>
        </authorList>
    </citation>
    <scope>NUCLEOTIDE SEQUENCE [LARGE SCALE GENOMIC DNA]</scope>
    <source>
        <strain evidence="3 4">JCM 12483</strain>
    </source>
</reference>
<keyword evidence="2" id="KW-1133">Transmembrane helix</keyword>
<accession>A0A1S1N6H9</accession>
<feature type="compositionally biased region" description="Polar residues" evidence="1">
    <location>
        <begin position="42"/>
        <end position="54"/>
    </location>
</feature>
<evidence type="ECO:0000313" key="4">
    <source>
        <dbReference type="Proteomes" id="UP000180253"/>
    </source>
</evidence>
<keyword evidence="2" id="KW-0472">Membrane</keyword>
<dbReference type="OrthoDB" id="9873535at2"/>
<name>A0A1S1N6H9_9GAMM</name>
<evidence type="ECO:0000313" key="3">
    <source>
        <dbReference type="EMBL" id="OHU94932.1"/>
    </source>
</evidence>
<feature type="transmembrane region" description="Helical" evidence="2">
    <location>
        <begin position="12"/>
        <end position="33"/>
    </location>
</feature>
<evidence type="ECO:0000256" key="2">
    <source>
        <dbReference type="SAM" id="Phobius"/>
    </source>
</evidence>